<keyword evidence="2" id="KW-1185">Reference proteome</keyword>
<name>A0ABQ8TIU3_PERAM</name>
<organism evidence="1 2">
    <name type="scientific">Periplaneta americana</name>
    <name type="common">American cockroach</name>
    <name type="synonym">Blatta americana</name>
    <dbReference type="NCBI Taxonomy" id="6978"/>
    <lineage>
        <taxon>Eukaryota</taxon>
        <taxon>Metazoa</taxon>
        <taxon>Ecdysozoa</taxon>
        <taxon>Arthropoda</taxon>
        <taxon>Hexapoda</taxon>
        <taxon>Insecta</taxon>
        <taxon>Pterygota</taxon>
        <taxon>Neoptera</taxon>
        <taxon>Polyneoptera</taxon>
        <taxon>Dictyoptera</taxon>
        <taxon>Blattodea</taxon>
        <taxon>Blattoidea</taxon>
        <taxon>Blattidae</taxon>
        <taxon>Blattinae</taxon>
        <taxon>Periplaneta</taxon>
    </lineage>
</organism>
<dbReference type="Proteomes" id="UP001148838">
    <property type="component" value="Unassembled WGS sequence"/>
</dbReference>
<accession>A0ABQ8TIU3</accession>
<protein>
    <submittedName>
        <fullName evidence="1">Uncharacterized protein</fullName>
    </submittedName>
</protein>
<proteinExistence type="predicted"/>
<gene>
    <name evidence="1" type="ORF">ANN_12876</name>
</gene>
<dbReference type="EMBL" id="JAJSOF020000009">
    <property type="protein sequence ID" value="KAJ4446183.1"/>
    <property type="molecule type" value="Genomic_DNA"/>
</dbReference>
<comment type="caution">
    <text evidence="1">The sequence shown here is derived from an EMBL/GenBank/DDBJ whole genome shotgun (WGS) entry which is preliminary data.</text>
</comment>
<evidence type="ECO:0000313" key="2">
    <source>
        <dbReference type="Proteomes" id="UP001148838"/>
    </source>
</evidence>
<reference evidence="1 2" key="1">
    <citation type="journal article" date="2022" name="Allergy">
        <title>Genome assembly and annotation of Periplaneta americana reveal a comprehensive cockroach allergen profile.</title>
        <authorList>
            <person name="Wang L."/>
            <person name="Xiong Q."/>
            <person name="Saelim N."/>
            <person name="Wang L."/>
            <person name="Nong W."/>
            <person name="Wan A.T."/>
            <person name="Shi M."/>
            <person name="Liu X."/>
            <person name="Cao Q."/>
            <person name="Hui J.H.L."/>
            <person name="Sookrung N."/>
            <person name="Leung T.F."/>
            <person name="Tungtrongchitr A."/>
            <person name="Tsui S.K.W."/>
        </authorList>
    </citation>
    <scope>NUCLEOTIDE SEQUENCE [LARGE SCALE GENOMIC DNA]</scope>
    <source>
        <strain evidence="1">PWHHKU_190912</strain>
    </source>
</reference>
<evidence type="ECO:0000313" key="1">
    <source>
        <dbReference type="EMBL" id="KAJ4446183.1"/>
    </source>
</evidence>
<sequence length="130" mass="15269">MEITERRQDHTVRVIYNAGDGISIIILLTYVGGDDRISDNLVWLFSYCYGAKRQDEKGRISIAKEEINRKGNFFCGPLKKKLKKRLVKCFVWNAVLYGAEIWTLPRSEEKRPKAYEMWNGAYEMDRQNNK</sequence>